<keyword evidence="11" id="KW-1185">Reference proteome</keyword>
<evidence type="ECO:0000259" key="9">
    <source>
        <dbReference type="Pfam" id="PF01648"/>
    </source>
</evidence>
<comment type="cofactor">
    <cofactor evidence="8">
        <name>Mg(2+)</name>
        <dbReference type="ChEBI" id="CHEBI:18420"/>
    </cofactor>
</comment>
<evidence type="ECO:0000256" key="5">
    <source>
        <dbReference type="ARBA" id="ARBA00022842"/>
    </source>
</evidence>
<keyword evidence="2 8" id="KW-0808">Transferase</keyword>
<sequence>MIFGIGVDIVENERIRAAHQRWGQSFLDRVYTHGELRYCFTKSDPVDSLSGRFAAKEAFIKAAGSSKAALKDIEVIVDKCGRPSLELHNSAMEFTAVNEINGSHLSISHQKRYSVAVVVLEK</sequence>
<dbReference type="EMBL" id="LNQR01000083">
    <property type="protein sequence ID" value="KWT82804.1"/>
    <property type="molecule type" value="Genomic_DNA"/>
</dbReference>
<dbReference type="InterPro" id="IPR037143">
    <property type="entry name" value="4-PPantetheinyl_Trfase_dom_sf"/>
</dbReference>
<comment type="similarity">
    <text evidence="8">Belongs to the P-Pant transferase superfamily. AcpS family.</text>
</comment>
<comment type="subcellular location">
    <subcellularLocation>
        <location evidence="8">Cytoplasm</location>
    </subcellularLocation>
</comment>
<keyword evidence="3 8" id="KW-0479">Metal-binding</keyword>
<evidence type="ECO:0000256" key="4">
    <source>
        <dbReference type="ARBA" id="ARBA00022832"/>
    </source>
</evidence>
<keyword evidence="6 8" id="KW-0443">Lipid metabolism</keyword>
<dbReference type="EC" id="2.7.8.7" evidence="8"/>
<dbReference type="NCBIfam" id="TIGR00516">
    <property type="entry name" value="acpS"/>
    <property type="match status" value="1"/>
</dbReference>
<evidence type="ECO:0000313" key="11">
    <source>
        <dbReference type="Proteomes" id="UP000060487"/>
    </source>
</evidence>
<keyword evidence="1 8" id="KW-0444">Lipid biosynthesis</keyword>
<evidence type="ECO:0000256" key="6">
    <source>
        <dbReference type="ARBA" id="ARBA00023098"/>
    </source>
</evidence>
<keyword evidence="4 8" id="KW-0276">Fatty acid metabolism</keyword>
<name>A0ABR5SF84_9BACT</name>
<dbReference type="HAMAP" id="MF_00101">
    <property type="entry name" value="AcpS"/>
    <property type="match status" value="1"/>
</dbReference>
<dbReference type="Proteomes" id="UP000060487">
    <property type="component" value="Unassembled WGS sequence"/>
</dbReference>
<proteinExistence type="inferred from homology"/>
<dbReference type="Pfam" id="PF01648">
    <property type="entry name" value="ACPS"/>
    <property type="match status" value="1"/>
</dbReference>
<evidence type="ECO:0000256" key="7">
    <source>
        <dbReference type="ARBA" id="ARBA00023160"/>
    </source>
</evidence>
<evidence type="ECO:0000256" key="3">
    <source>
        <dbReference type="ARBA" id="ARBA00022723"/>
    </source>
</evidence>
<accession>A0ABR5SF84</accession>
<dbReference type="Gene3D" id="3.90.470.20">
    <property type="entry name" value="4'-phosphopantetheinyl transferase domain"/>
    <property type="match status" value="1"/>
</dbReference>
<reference evidence="10 11" key="1">
    <citation type="submission" date="2015-11" db="EMBL/GenBank/DDBJ databases">
        <authorList>
            <person name="Lin W."/>
        </authorList>
    </citation>
    <scope>NUCLEOTIDE SEQUENCE [LARGE SCALE GENOMIC DNA]</scope>
    <source>
        <strain evidence="10 11">HCH-1</strain>
    </source>
</reference>
<organism evidence="10 11">
    <name type="scientific">Candidatus Magnetominusculus xianensis</name>
    <dbReference type="NCBI Taxonomy" id="1748249"/>
    <lineage>
        <taxon>Bacteria</taxon>
        <taxon>Pseudomonadati</taxon>
        <taxon>Nitrospirota</taxon>
        <taxon>Nitrospiria</taxon>
        <taxon>Nitrospirales</taxon>
        <taxon>Nitrospiraceae</taxon>
        <taxon>Candidatus Magnetominusculus</taxon>
    </lineage>
</organism>
<evidence type="ECO:0000256" key="1">
    <source>
        <dbReference type="ARBA" id="ARBA00022516"/>
    </source>
</evidence>
<keyword evidence="7 8" id="KW-0275">Fatty acid biosynthesis</keyword>
<feature type="binding site" evidence="8">
    <location>
        <position position="57"/>
    </location>
    <ligand>
        <name>Mg(2+)</name>
        <dbReference type="ChEBI" id="CHEBI:18420"/>
    </ligand>
</feature>
<dbReference type="RefSeq" id="WP_085052990.1">
    <property type="nucleotide sequence ID" value="NZ_LNQR01000083.1"/>
</dbReference>
<feature type="binding site" evidence="8">
    <location>
        <position position="8"/>
    </location>
    <ligand>
        <name>Mg(2+)</name>
        <dbReference type="ChEBI" id="CHEBI:18420"/>
    </ligand>
</feature>
<comment type="function">
    <text evidence="8">Transfers the 4'-phosphopantetheine moiety from coenzyme A to a Ser of acyl-carrier-protein.</text>
</comment>
<keyword evidence="5 8" id="KW-0460">Magnesium</keyword>
<keyword evidence="8" id="KW-0963">Cytoplasm</keyword>
<dbReference type="InterPro" id="IPR004568">
    <property type="entry name" value="Ppantetheine-prot_Trfase_dom"/>
</dbReference>
<evidence type="ECO:0000256" key="2">
    <source>
        <dbReference type="ARBA" id="ARBA00022679"/>
    </source>
</evidence>
<comment type="catalytic activity">
    <reaction evidence="8">
        <text>apo-[ACP] + CoA = holo-[ACP] + adenosine 3',5'-bisphosphate + H(+)</text>
        <dbReference type="Rhea" id="RHEA:12068"/>
        <dbReference type="Rhea" id="RHEA-COMP:9685"/>
        <dbReference type="Rhea" id="RHEA-COMP:9690"/>
        <dbReference type="ChEBI" id="CHEBI:15378"/>
        <dbReference type="ChEBI" id="CHEBI:29999"/>
        <dbReference type="ChEBI" id="CHEBI:57287"/>
        <dbReference type="ChEBI" id="CHEBI:58343"/>
        <dbReference type="ChEBI" id="CHEBI:64479"/>
        <dbReference type="EC" id="2.7.8.7"/>
    </reaction>
</comment>
<feature type="domain" description="4'-phosphopantetheinyl transferase" evidence="9">
    <location>
        <begin position="4"/>
        <end position="116"/>
    </location>
</feature>
<protein>
    <recommendedName>
        <fullName evidence="8">Holo-[acyl-carrier-protein] synthase</fullName>
        <shortName evidence="8">Holo-ACP synthase</shortName>
        <ecNumber evidence="8">2.7.8.7</ecNumber>
    </recommendedName>
    <alternativeName>
        <fullName evidence="8">4'-phosphopantetheinyl transferase AcpS</fullName>
    </alternativeName>
</protein>
<gene>
    <name evidence="8" type="primary">acpS</name>
    <name evidence="10" type="ORF">ASN18_2393</name>
</gene>
<dbReference type="InterPro" id="IPR008278">
    <property type="entry name" value="4-PPantetheinyl_Trfase_dom"/>
</dbReference>
<dbReference type="InterPro" id="IPR002582">
    <property type="entry name" value="ACPS"/>
</dbReference>
<comment type="caution">
    <text evidence="10">The sequence shown here is derived from an EMBL/GenBank/DDBJ whole genome shotgun (WGS) entry which is preliminary data.</text>
</comment>
<dbReference type="NCBIfam" id="TIGR00556">
    <property type="entry name" value="pantethn_trn"/>
    <property type="match status" value="1"/>
</dbReference>
<evidence type="ECO:0000313" key="10">
    <source>
        <dbReference type="EMBL" id="KWT82804.1"/>
    </source>
</evidence>
<dbReference type="SUPFAM" id="SSF56214">
    <property type="entry name" value="4'-phosphopantetheinyl transferase"/>
    <property type="match status" value="1"/>
</dbReference>
<dbReference type="GO" id="GO:0008897">
    <property type="term" value="F:holo-[acyl-carrier-protein] synthase activity"/>
    <property type="evidence" value="ECO:0007669"/>
    <property type="project" value="UniProtKB-EC"/>
</dbReference>
<evidence type="ECO:0000256" key="8">
    <source>
        <dbReference type="HAMAP-Rule" id="MF_00101"/>
    </source>
</evidence>